<accession>A0A9Q1BUF2</accession>
<evidence type="ECO:0000313" key="2">
    <source>
        <dbReference type="Proteomes" id="UP001152320"/>
    </source>
</evidence>
<name>A0A9Q1BUF2_HOLLE</name>
<keyword evidence="2" id="KW-1185">Reference proteome</keyword>
<dbReference type="EMBL" id="JAIZAY010000011">
    <property type="protein sequence ID" value="KAJ8032794.1"/>
    <property type="molecule type" value="Genomic_DNA"/>
</dbReference>
<comment type="caution">
    <text evidence="1">The sequence shown here is derived from an EMBL/GenBank/DDBJ whole genome shotgun (WGS) entry which is preliminary data.</text>
</comment>
<protein>
    <submittedName>
        <fullName evidence="1">Uncharacterized protein</fullName>
    </submittedName>
</protein>
<dbReference type="AlphaFoldDB" id="A0A9Q1BUF2"/>
<sequence length="112" mass="12856">MKVCILNPTVSNVYFNKTTKERTYGFEQTLNVTKWFDTGVELDWVTAKNAGKTVVSIMYVASWLPIYGVVLDRVIAMVRSWQNYGLRDRVGRNLAFTTSVLGSYGFCQKIKW</sequence>
<evidence type="ECO:0000313" key="1">
    <source>
        <dbReference type="EMBL" id="KAJ8032794.1"/>
    </source>
</evidence>
<proteinExistence type="predicted"/>
<gene>
    <name evidence="1" type="ORF">HOLleu_22845</name>
</gene>
<reference evidence="1" key="1">
    <citation type="submission" date="2021-10" db="EMBL/GenBank/DDBJ databases">
        <title>Tropical sea cucumber genome reveals ecological adaptation and Cuvierian tubules defense mechanism.</title>
        <authorList>
            <person name="Chen T."/>
        </authorList>
    </citation>
    <scope>NUCLEOTIDE SEQUENCE</scope>
    <source>
        <strain evidence="1">Nanhai2018</strain>
        <tissue evidence="1">Muscle</tissue>
    </source>
</reference>
<organism evidence="1 2">
    <name type="scientific">Holothuria leucospilota</name>
    <name type="common">Black long sea cucumber</name>
    <name type="synonym">Mertensiothuria leucospilota</name>
    <dbReference type="NCBI Taxonomy" id="206669"/>
    <lineage>
        <taxon>Eukaryota</taxon>
        <taxon>Metazoa</taxon>
        <taxon>Echinodermata</taxon>
        <taxon>Eleutherozoa</taxon>
        <taxon>Echinozoa</taxon>
        <taxon>Holothuroidea</taxon>
        <taxon>Aspidochirotacea</taxon>
        <taxon>Aspidochirotida</taxon>
        <taxon>Holothuriidae</taxon>
        <taxon>Holothuria</taxon>
    </lineage>
</organism>
<dbReference type="OrthoDB" id="415411at2759"/>
<dbReference type="Proteomes" id="UP001152320">
    <property type="component" value="Chromosome 11"/>
</dbReference>